<organism evidence="1 2">
    <name type="scientific">Leptomonas seymouri</name>
    <dbReference type="NCBI Taxonomy" id="5684"/>
    <lineage>
        <taxon>Eukaryota</taxon>
        <taxon>Discoba</taxon>
        <taxon>Euglenozoa</taxon>
        <taxon>Kinetoplastea</taxon>
        <taxon>Metakinetoplastina</taxon>
        <taxon>Trypanosomatida</taxon>
        <taxon>Trypanosomatidae</taxon>
        <taxon>Leishmaniinae</taxon>
        <taxon>Leptomonas</taxon>
    </lineage>
</organism>
<accession>A0A0N0P4A7</accession>
<dbReference type="Proteomes" id="UP000038009">
    <property type="component" value="Unassembled WGS sequence"/>
</dbReference>
<reference evidence="1 2" key="1">
    <citation type="journal article" date="2015" name="PLoS Pathog.">
        <title>Leptomonas seymouri: Adaptations to the Dixenous Life Cycle Analyzed by Genome Sequencing, Transcriptome Profiling and Co-infection with Leishmania donovani.</title>
        <authorList>
            <person name="Kraeva N."/>
            <person name="Butenko A."/>
            <person name="Hlavacova J."/>
            <person name="Kostygov A."/>
            <person name="Myskova J."/>
            <person name="Grybchuk D."/>
            <person name="Lestinova T."/>
            <person name="Votypka J."/>
            <person name="Volf P."/>
            <person name="Opperdoes F."/>
            <person name="Flegontov P."/>
            <person name="Lukes J."/>
            <person name="Yurchenko V."/>
        </authorList>
    </citation>
    <scope>NUCLEOTIDE SEQUENCE [LARGE SCALE GENOMIC DNA]</scope>
    <source>
        <strain evidence="1 2">ATCC 30220</strain>
    </source>
</reference>
<dbReference type="VEuPathDB" id="TriTrypDB:Lsey_0210_0150"/>
<gene>
    <name evidence="1" type="ORF">ABL78_5881</name>
</gene>
<comment type="caution">
    <text evidence="1">The sequence shown here is derived from an EMBL/GenBank/DDBJ whole genome shotgun (WGS) entry which is preliminary data.</text>
</comment>
<sequence>MPVGRIRGGSAAKPVLAECEVDFSVRVTVTSVARRVKVELRGCIEVELLPATREEFPEVPVELVGVLPVSAFRSPEECEGAEAGRRNCG</sequence>
<dbReference type="EMBL" id="LJSK01000210">
    <property type="protein sequence ID" value="KPI85076.1"/>
    <property type="molecule type" value="Genomic_DNA"/>
</dbReference>
<evidence type="ECO:0000313" key="2">
    <source>
        <dbReference type="Proteomes" id="UP000038009"/>
    </source>
</evidence>
<evidence type="ECO:0000313" key="1">
    <source>
        <dbReference type="EMBL" id="KPI85076.1"/>
    </source>
</evidence>
<protein>
    <submittedName>
        <fullName evidence="1">Uncharacterized protein</fullName>
    </submittedName>
</protein>
<keyword evidence="2" id="KW-1185">Reference proteome</keyword>
<name>A0A0N0P4A7_LEPSE</name>
<proteinExistence type="predicted"/>
<dbReference type="AlphaFoldDB" id="A0A0N0P4A7"/>